<sequence length="594" mass="60661">MKILIVGGVAGGMSAATRMRRLDEAAEIIVFERGHYVSFANCGLPYYVGGLIEDRSALLLQTPESLASRFRLDVRIDHEVTGIDRAARTVSVRDTVTGRISTEGYDRLVLAAGATTRSVLPAGSDVPLYTLRTVDDVDRITALLTEAAGPGGTVEVSAVVIGAGFIGLEAVENLVRRGVHVTAVEFAGQVLGPLDPEMAAPVAAVLKAHGVDVRVDTSVRSASAGRVTLSDGTDVAADLIIEATGVLPDTSLAAAAGLRIGESGAIWVDDTQRTSDPLIYAVGDGAEKVDAISGGPTRIAMAGLANRHGRAAADSIADSAGDSLAGAPGVAVAAEPAFGVAIVGVFGTTVAMVGWSERRLLATGRAHRVVHTHPSDHAGYYPGAEPMSVKLLVDAATDAILGAQIVGGHGVDKRIDVIATAMAGGLTASALSRLELAYAPQYGSAKDPINQLGYVADNLAAGTTRSLQWHELPAALAAGETLVDVRTAGEFAAGSIPGAVNVPLDELRDRFGELPAGSLVVHCQVGQRGHTAARLLSQLGREVRNLDGGYKTWAAGAAALAASPRAAVASASSAASVLPVSPAAPALPTERIVA</sequence>
<evidence type="ECO:0000256" key="3">
    <source>
        <dbReference type="ARBA" id="ARBA00022630"/>
    </source>
</evidence>
<evidence type="ECO:0000313" key="8">
    <source>
        <dbReference type="EMBL" id="MCI4658415.1"/>
    </source>
</evidence>
<dbReference type="PANTHER" id="PTHR43429:SF1">
    <property type="entry name" value="NAD(P)H SULFUR OXIDOREDUCTASE (COA-DEPENDENT)"/>
    <property type="match status" value="1"/>
</dbReference>
<dbReference type="RefSeq" id="WP_243012135.1">
    <property type="nucleotide sequence ID" value="NZ_JALGAR010000002.1"/>
</dbReference>
<dbReference type="InterPro" id="IPR023753">
    <property type="entry name" value="FAD/NAD-binding_dom"/>
</dbReference>
<accession>A0AA41UFX6</accession>
<dbReference type="Pfam" id="PF07992">
    <property type="entry name" value="Pyr_redox_2"/>
    <property type="match status" value="1"/>
</dbReference>
<gene>
    <name evidence="8" type="ORF">MQH31_11405</name>
</gene>
<dbReference type="EMBL" id="JALGAR010000002">
    <property type="protein sequence ID" value="MCI4658415.1"/>
    <property type="molecule type" value="Genomic_DNA"/>
</dbReference>
<name>A0AA41UFX6_9MICO</name>
<feature type="domain" description="Rhodanese" evidence="7">
    <location>
        <begin position="476"/>
        <end position="562"/>
    </location>
</feature>
<dbReference type="SMART" id="SM00450">
    <property type="entry name" value="RHOD"/>
    <property type="match status" value="1"/>
</dbReference>
<keyword evidence="3" id="KW-0285">Flavoprotein</keyword>
<dbReference type="PRINTS" id="PR00368">
    <property type="entry name" value="FADPNR"/>
</dbReference>
<dbReference type="Pfam" id="PF02852">
    <property type="entry name" value="Pyr_redox_dim"/>
    <property type="match status" value="1"/>
</dbReference>
<keyword evidence="6" id="KW-0676">Redox-active center</keyword>
<dbReference type="PROSITE" id="PS50206">
    <property type="entry name" value="RHODANESE_3"/>
    <property type="match status" value="1"/>
</dbReference>
<dbReference type="InterPro" id="IPR001763">
    <property type="entry name" value="Rhodanese-like_dom"/>
</dbReference>
<evidence type="ECO:0000256" key="5">
    <source>
        <dbReference type="ARBA" id="ARBA00023002"/>
    </source>
</evidence>
<organism evidence="8 9">
    <name type="scientific">Cryobacterium zhongshanensis</name>
    <dbReference type="NCBI Taxonomy" id="2928153"/>
    <lineage>
        <taxon>Bacteria</taxon>
        <taxon>Bacillati</taxon>
        <taxon>Actinomycetota</taxon>
        <taxon>Actinomycetes</taxon>
        <taxon>Micrococcales</taxon>
        <taxon>Microbacteriaceae</taxon>
        <taxon>Cryobacterium</taxon>
    </lineage>
</organism>
<dbReference type="GO" id="GO:0016491">
    <property type="term" value="F:oxidoreductase activity"/>
    <property type="evidence" value="ECO:0007669"/>
    <property type="project" value="UniProtKB-KW"/>
</dbReference>
<keyword evidence="5" id="KW-0560">Oxidoreductase</keyword>
<dbReference type="Pfam" id="PF00581">
    <property type="entry name" value="Rhodanese"/>
    <property type="match status" value="1"/>
</dbReference>
<evidence type="ECO:0000256" key="6">
    <source>
        <dbReference type="ARBA" id="ARBA00023284"/>
    </source>
</evidence>
<dbReference type="Proteomes" id="UP001165341">
    <property type="component" value="Unassembled WGS sequence"/>
</dbReference>
<reference evidence="8" key="1">
    <citation type="submission" date="2022-03" db="EMBL/GenBank/DDBJ databases">
        <title>Cryobacterium sp. nov. strain ZS14-85, isolated from Antarctic soil.</title>
        <authorList>
            <person name="Li J."/>
            <person name="Niu G."/>
        </authorList>
    </citation>
    <scope>NUCLEOTIDE SEQUENCE</scope>
    <source>
        <strain evidence="8">ZS14-85</strain>
    </source>
</reference>
<dbReference type="AlphaFoldDB" id="A0AA41UFX6"/>
<dbReference type="PANTHER" id="PTHR43429">
    <property type="entry name" value="PYRIDINE NUCLEOTIDE-DISULFIDE OXIDOREDUCTASE DOMAIN-CONTAINING"/>
    <property type="match status" value="1"/>
</dbReference>
<dbReference type="Gene3D" id="3.50.50.60">
    <property type="entry name" value="FAD/NAD(P)-binding domain"/>
    <property type="match status" value="3"/>
</dbReference>
<dbReference type="InterPro" id="IPR016156">
    <property type="entry name" value="FAD/NAD-linked_Rdtase_dimer_sf"/>
</dbReference>
<protein>
    <submittedName>
        <fullName evidence="8">FAD-dependent oxidoreductase</fullName>
    </submittedName>
</protein>
<evidence type="ECO:0000259" key="7">
    <source>
        <dbReference type="PROSITE" id="PS50206"/>
    </source>
</evidence>
<comment type="similarity">
    <text evidence="2">Belongs to the class-III pyridine nucleotide-disulfide oxidoreductase family.</text>
</comment>
<proteinExistence type="inferred from homology"/>
<dbReference type="SUPFAM" id="SSF51905">
    <property type="entry name" value="FAD/NAD(P)-binding domain"/>
    <property type="match status" value="2"/>
</dbReference>
<evidence type="ECO:0000256" key="2">
    <source>
        <dbReference type="ARBA" id="ARBA00009130"/>
    </source>
</evidence>
<dbReference type="SUPFAM" id="SSF52821">
    <property type="entry name" value="Rhodanese/Cell cycle control phosphatase"/>
    <property type="match status" value="1"/>
</dbReference>
<comment type="caution">
    <text evidence="8">The sequence shown here is derived from an EMBL/GenBank/DDBJ whole genome shotgun (WGS) entry which is preliminary data.</text>
</comment>
<keyword evidence="9" id="KW-1185">Reference proteome</keyword>
<dbReference type="InterPro" id="IPR036188">
    <property type="entry name" value="FAD/NAD-bd_sf"/>
</dbReference>
<evidence type="ECO:0000313" key="9">
    <source>
        <dbReference type="Proteomes" id="UP001165341"/>
    </source>
</evidence>
<dbReference type="PRINTS" id="PR00411">
    <property type="entry name" value="PNDRDTASEI"/>
</dbReference>
<evidence type="ECO:0000256" key="1">
    <source>
        <dbReference type="ARBA" id="ARBA00001974"/>
    </source>
</evidence>
<dbReference type="CDD" id="cd01524">
    <property type="entry name" value="RHOD_Pyr_redox"/>
    <property type="match status" value="1"/>
</dbReference>
<evidence type="ECO:0000256" key="4">
    <source>
        <dbReference type="ARBA" id="ARBA00022827"/>
    </source>
</evidence>
<dbReference type="InterPro" id="IPR050260">
    <property type="entry name" value="FAD-bd_OxRdtase"/>
</dbReference>
<keyword evidence="4" id="KW-0274">FAD</keyword>
<dbReference type="InterPro" id="IPR036873">
    <property type="entry name" value="Rhodanese-like_dom_sf"/>
</dbReference>
<dbReference type="InterPro" id="IPR004099">
    <property type="entry name" value="Pyr_nucl-diS_OxRdtase_dimer"/>
</dbReference>
<dbReference type="SUPFAM" id="SSF55424">
    <property type="entry name" value="FAD/NAD-linked reductases, dimerisation (C-terminal) domain"/>
    <property type="match status" value="1"/>
</dbReference>
<dbReference type="Gene3D" id="3.40.250.10">
    <property type="entry name" value="Rhodanese-like domain"/>
    <property type="match status" value="1"/>
</dbReference>
<comment type="cofactor">
    <cofactor evidence="1">
        <name>FAD</name>
        <dbReference type="ChEBI" id="CHEBI:57692"/>
    </cofactor>
</comment>